<dbReference type="SUPFAM" id="SSF56349">
    <property type="entry name" value="DNA breaking-rejoining enzymes"/>
    <property type="match status" value="1"/>
</dbReference>
<keyword evidence="7" id="KW-1185">Reference proteome</keyword>
<dbReference type="GO" id="GO:0015074">
    <property type="term" value="P:DNA integration"/>
    <property type="evidence" value="ECO:0007669"/>
    <property type="project" value="UniProtKB-KW"/>
</dbReference>
<dbReference type="InterPro" id="IPR002104">
    <property type="entry name" value="Integrase_catalytic"/>
</dbReference>
<dbReference type="Gene3D" id="1.10.150.130">
    <property type="match status" value="1"/>
</dbReference>
<organism evidence="6 7">
    <name type="scientific">Fimbriiglobus ruber</name>
    <dbReference type="NCBI Taxonomy" id="1908690"/>
    <lineage>
        <taxon>Bacteria</taxon>
        <taxon>Pseudomonadati</taxon>
        <taxon>Planctomycetota</taxon>
        <taxon>Planctomycetia</taxon>
        <taxon>Gemmatales</taxon>
        <taxon>Gemmataceae</taxon>
        <taxon>Fimbriiglobus</taxon>
    </lineage>
</organism>
<dbReference type="PROSITE" id="PS51898">
    <property type="entry name" value="TYR_RECOMBINASE"/>
    <property type="match status" value="1"/>
</dbReference>
<dbReference type="Pfam" id="PF00589">
    <property type="entry name" value="Phage_integrase"/>
    <property type="match status" value="1"/>
</dbReference>
<keyword evidence="4" id="KW-0233">DNA recombination</keyword>
<dbReference type="InterPro" id="IPR011010">
    <property type="entry name" value="DNA_brk_join_enz"/>
</dbReference>
<evidence type="ECO:0000256" key="4">
    <source>
        <dbReference type="ARBA" id="ARBA00023172"/>
    </source>
</evidence>
<dbReference type="PANTHER" id="PTHR30629:SF2">
    <property type="entry name" value="PROPHAGE INTEGRASE INTS-RELATED"/>
    <property type="match status" value="1"/>
</dbReference>
<accession>A0A225DKJ3</accession>
<dbReference type="PANTHER" id="PTHR30629">
    <property type="entry name" value="PROPHAGE INTEGRASE"/>
    <property type="match status" value="1"/>
</dbReference>
<sequence length="347" mass="39695">MWCVHFRGSMHQLGPHPEGFPAPRQVKGKWNAPAPILQAFHALLATPSTAKPPKVPDPPPVAGLTVPDVFDLFLEWCQKNRSARTYEWSQNHIQNFLDSLTIKRLPVDDLKPFHVQQWVDSKDTWGANHTRGAITAVQRAFTWAEKVGHITKSPIRHVEKPAPKRREQMLTPAEFQTLLSHVKDEPFRDVLEFCWETGARVQEVRLIEGTHFKSDRGRVEIPPDQAKGKKRWRIIYLTDRADEIVRRLAPIHTEGPIFRNVDGNQWDAQNFNCRFFRLHKKLGVKYALTAIRHSFATRMLEAGVDHLTVSALLGHADGAMLAKVYSHVGENTNYLRDELRKASRGDN</sequence>
<gene>
    <name evidence="6" type="ORF">FRUB_04039</name>
</gene>
<evidence type="ECO:0000256" key="1">
    <source>
        <dbReference type="ARBA" id="ARBA00008857"/>
    </source>
</evidence>
<dbReference type="InterPro" id="IPR050808">
    <property type="entry name" value="Phage_Integrase"/>
</dbReference>
<dbReference type="InterPro" id="IPR010998">
    <property type="entry name" value="Integrase_recombinase_N"/>
</dbReference>
<comment type="similarity">
    <text evidence="1">Belongs to the 'phage' integrase family.</text>
</comment>
<feature type="domain" description="Tyr recombinase" evidence="5">
    <location>
        <begin position="165"/>
        <end position="340"/>
    </location>
</feature>
<evidence type="ECO:0000256" key="2">
    <source>
        <dbReference type="ARBA" id="ARBA00022908"/>
    </source>
</evidence>
<protein>
    <submittedName>
        <fullName evidence="6">Mobile element protein</fullName>
    </submittedName>
</protein>
<dbReference type="AlphaFoldDB" id="A0A225DKJ3"/>
<evidence type="ECO:0000256" key="3">
    <source>
        <dbReference type="ARBA" id="ARBA00023125"/>
    </source>
</evidence>
<proteinExistence type="inferred from homology"/>
<evidence type="ECO:0000313" key="7">
    <source>
        <dbReference type="Proteomes" id="UP000214646"/>
    </source>
</evidence>
<dbReference type="Gene3D" id="1.10.443.10">
    <property type="entry name" value="Intergrase catalytic core"/>
    <property type="match status" value="1"/>
</dbReference>
<name>A0A225DKJ3_9BACT</name>
<evidence type="ECO:0000313" key="6">
    <source>
        <dbReference type="EMBL" id="OWK41961.1"/>
    </source>
</evidence>
<reference evidence="7" key="1">
    <citation type="submission" date="2017-06" db="EMBL/GenBank/DDBJ databases">
        <title>Genome analysis of Fimbriiglobus ruber SP5, the first member of the order Planctomycetales with confirmed chitinolytic capability.</title>
        <authorList>
            <person name="Ravin N.V."/>
            <person name="Rakitin A.L."/>
            <person name="Ivanova A.A."/>
            <person name="Beletsky A.V."/>
            <person name="Kulichevskaya I.S."/>
            <person name="Mardanov A.V."/>
            <person name="Dedysh S.N."/>
        </authorList>
    </citation>
    <scope>NUCLEOTIDE SEQUENCE [LARGE SCALE GENOMIC DNA]</scope>
    <source>
        <strain evidence="7">SP5</strain>
    </source>
</reference>
<dbReference type="EMBL" id="NIDE01000005">
    <property type="protein sequence ID" value="OWK41961.1"/>
    <property type="molecule type" value="Genomic_DNA"/>
</dbReference>
<keyword evidence="3" id="KW-0238">DNA-binding</keyword>
<keyword evidence="2" id="KW-0229">DNA integration</keyword>
<dbReference type="Proteomes" id="UP000214646">
    <property type="component" value="Unassembled WGS sequence"/>
</dbReference>
<dbReference type="GO" id="GO:0003677">
    <property type="term" value="F:DNA binding"/>
    <property type="evidence" value="ECO:0007669"/>
    <property type="project" value="UniProtKB-KW"/>
</dbReference>
<comment type="caution">
    <text evidence="6">The sequence shown here is derived from an EMBL/GenBank/DDBJ whole genome shotgun (WGS) entry which is preliminary data.</text>
</comment>
<dbReference type="InterPro" id="IPR013762">
    <property type="entry name" value="Integrase-like_cat_sf"/>
</dbReference>
<evidence type="ECO:0000259" key="5">
    <source>
        <dbReference type="PROSITE" id="PS51898"/>
    </source>
</evidence>
<dbReference type="GO" id="GO:0006310">
    <property type="term" value="P:DNA recombination"/>
    <property type="evidence" value="ECO:0007669"/>
    <property type="project" value="UniProtKB-KW"/>
</dbReference>